<organism evidence="2 3">
    <name type="scientific">Nocardia xishanensis</name>
    <dbReference type="NCBI Taxonomy" id="238964"/>
    <lineage>
        <taxon>Bacteria</taxon>
        <taxon>Bacillati</taxon>
        <taxon>Actinomycetota</taxon>
        <taxon>Actinomycetes</taxon>
        <taxon>Mycobacteriales</taxon>
        <taxon>Nocardiaceae</taxon>
        <taxon>Nocardia</taxon>
    </lineage>
</organism>
<evidence type="ECO:0000313" key="3">
    <source>
        <dbReference type="Proteomes" id="UP001611415"/>
    </source>
</evidence>
<gene>
    <name evidence="2" type="ORF">ACH49W_16805</name>
</gene>
<dbReference type="RefSeq" id="WP_357404208.1">
    <property type="nucleotide sequence ID" value="NZ_JBEYCD010000005.1"/>
</dbReference>
<feature type="region of interest" description="Disordered" evidence="1">
    <location>
        <begin position="1"/>
        <end position="20"/>
    </location>
</feature>
<evidence type="ECO:0000256" key="1">
    <source>
        <dbReference type="SAM" id="MobiDB-lite"/>
    </source>
</evidence>
<comment type="caution">
    <text evidence="2">The sequence shown here is derived from an EMBL/GenBank/DDBJ whole genome shotgun (WGS) entry which is preliminary data.</text>
</comment>
<reference evidence="2 3" key="1">
    <citation type="submission" date="2024-10" db="EMBL/GenBank/DDBJ databases">
        <title>The Natural Products Discovery Center: Release of the First 8490 Sequenced Strains for Exploring Actinobacteria Biosynthetic Diversity.</title>
        <authorList>
            <person name="Kalkreuter E."/>
            <person name="Kautsar S.A."/>
            <person name="Yang D."/>
            <person name="Bader C.D."/>
            <person name="Teijaro C.N."/>
            <person name="Fluegel L."/>
            <person name="Davis C.M."/>
            <person name="Simpson J.R."/>
            <person name="Lauterbach L."/>
            <person name="Steele A.D."/>
            <person name="Gui C."/>
            <person name="Meng S."/>
            <person name="Li G."/>
            <person name="Viehrig K."/>
            <person name="Ye F."/>
            <person name="Su P."/>
            <person name="Kiefer A.F."/>
            <person name="Nichols A."/>
            <person name="Cepeda A.J."/>
            <person name="Yan W."/>
            <person name="Fan B."/>
            <person name="Jiang Y."/>
            <person name="Adhikari A."/>
            <person name="Zheng C.-J."/>
            <person name="Schuster L."/>
            <person name="Cowan T.M."/>
            <person name="Smanski M.J."/>
            <person name="Chevrette M.G."/>
            <person name="De Carvalho L.P.S."/>
            <person name="Shen B."/>
        </authorList>
    </citation>
    <scope>NUCLEOTIDE SEQUENCE [LARGE SCALE GENOMIC DNA]</scope>
    <source>
        <strain evidence="2 3">NPDC019275</strain>
    </source>
</reference>
<sequence>MTGKSEAGEHIGRPAQGRGGTGNVVTIAQLRAVLAILRIDPDKADPPFDGPRDATTQRALLVGLLQHVVGGESPRANFAHEDPAERMCADAVELHDRIDAMAADAIVEPAPALLAAAVKSADATAALLELSRNPVGGEAETRWQRALTDLGQAYHLLNDEYVGRSNTTTAPLR</sequence>
<dbReference type="Proteomes" id="UP001611415">
    <property type="component" value="Unassembled WGS sequence"/>
</dbReference>
<evidence type="ECO:0008006" key="4">
    <source>
        <dbReference type="Google" id="ProtNLM"/>
    </source>
</evidence>
<proteinExistence type="predicted"/>
<protein>
    <recommendedName>
        <fullName evidence="4">DUF4254 domain-containing protein</fullName>
    </recommendedName>
</protein>
<name>A0ABW7X1Q7_9NOCA</name>
<keyword evidence="3" id="KW-1185">Reference proteome</keyword>
<dbReference type="EMBL" id="JBIRYO010000009">
    <property type="protein sequence ID" value="MFI2475038.1"/>
    <property type="molecule type" value="Genomic_DNA"/>
</dbReference>
<evidence type="ECO:0000313" key="2">
    <source>
        <dbReference type="EMBL" id="MFI2475038.1"/>
    </source>
</evidence>
<accession>A0ABW7X1Q7</accession>
<feature type="compositionally biased region" description="Basic and acidic residues" evidence="1">
    <location>
        <begin position="1"/>
        <end position="12"/>
    </location>
</feature>